<keyword evidence="7 10" id="KW-0472">Membrane</keyword>
<feature type="transmembrane region" description="Helical" evidence="10">
    <location>
        <begin position="556"/>
        <end position="574"/>
    </location>
</feature>
<keyword evidence="5 10" id="KW-1133">Transmembrane helix</keyword>
<dbReference type="GeneID" id="97608286"/>
<dbReference type="EMBL" id="QGMZ01000027">
    <property type="protein sequence ID" value="PWR72369.1"/>
    <property type="molecule type" value="Genomic_DNA"/>
</dbReference>
<dbReference type="Gene3D" id="3.30.70.2750">
    <property type="match status" value="1"/>
</dbReference>
<evidence type="ECO:0000256" key="4">
    <source>
        <dbReference type="ARBA" id="ARBA00022692"/>
    </source>
</evidence>
<evidence type="ECO:0000256" key="11">
    <source>
        <dbReference type="SAM" id="Coils"/>
    </source>
</evidence>
<evidence type="ECO:0000256" key="8">
    <source>
        <dbReference type="ARBA" id="ARBA00059506"/>
    </source>
</evidence>
<dbReference type="InterPro" id="IPR002490">
    <property type="entry name" value="V-ATPase_116kDa_su"/>
</dbReference>
<comment type="similarity">
    <text evidence="2 10">Belongs to the V-ATPase 116 kDa subunit family.</text>
</comment>
<evidence type="ECO:0000256" key="2">
    <source>
        <dbReference type="ARBA" id="ARBA00009904"/>
    </source>
</evidence>
<accession>A0A2V2MY55</accession>
<dbReference type="PANTHER" id="PTHR11629">
    <property type="entry name" value="VACUOLAR PROTON ATPASES"/>
    <property type="match status" value="1"/>
</dbReference>
<evidence type="ECO:0000256" key="1">
    <source>
        <dbReference type="ARBA" id="ARBA00004141"/>
    </source>
</evidence>
<evidence type="ECO:0000256" key="3">
    <source>
        <dbReference type="ARBA" id="ARBA00022448"/>
    </source>
</evidence>
<dbReference type="RefSeq" id="WP_109941429.1">
    <property type="nucleotide sequence ID" value="NZ_CP176366.1"/>
</dbReference>
<comment type="function">
    <text evidence="8">Component of the A-type ATP synthase that produces ATP from ADP in the presence of a proton gradient across the membrane.</text>
</comment>
<name>A0A2V2MY55_9EURY</name>
<reference evidence="12 13" key="1">
    <citation type="submission" date="2018-05" db="EMBL/GenBank/DDBJ databases">
        <title>Draft genome of Methanospirillum stamsii Pt1.</title>
        <authorList>
            <person name="Dueholm M.S."/>
            <person name="Nielsen P.H."/>
            <person name="Bakmann L.F."/>
            <person name="Otzen D.E."/>
        </authorList>
    </citation>
    <scope>NUCLEOTIDE SEQUENCE [LARGE SCALE GENOMIC DNA]</scope>
    <source>
        <strain evidence="12 13">Pt1</strain>
    </source>
</reference>
<evidence type="ECO:0000256" key="10">
    <source>
        <dbReference type="RuleBase" id="RU361189"/>
    </source>
</evidence>
<dbReference type="OrthoDB" id="85892at2157"/>
<feature type="transmembrane region" description="Helical" evidence="10">
    <location>
        <begin position="366"/>
        <end position="395"/>
    </location>
</feature>
<feature type="transmembrane region" description="Helical" evidence="10">
    <location>
        <begin position="495"/>
        <end position="515"/>
    </location>
</feature>
<dbReference type="GO" id="GO:0016471">
    <property type="term" value="C:vacuolar proton-transporting V-type ATPase complex"/>
    <property type="evidence" value="ECO:0007669"/>
    <property type="project" value="TreeGrafter"/>
</dbReference>
<dbReference type="PANTHER" id="PTHR11629:SF63">
    <property type="entry name" value="V-TYPE PROTON ATPASE SUBUNIT A"/>
    <property type="match status" value="1"/>
</dbReference>
<evidence type="ECO:0000256" key="5">
    <source>
        <dbReference type="ARBA" id="ARBA00022989"/>
    </source>
</evidence>
<evidence type="ECO:0000313" key="13">
    <source>
        <dbReference type="Proteomes" id="UP000245934"/>
    </source>
</evidence>
<keyword evidence="6 10" id="KW-0406">Ion transport</keyword>
<evidence type="ECO:0000256" key="7">
    <source>
        <dbReference type="ARBA" id="ARBA00023136"/>
    </source>
</evidence>
<proteinExistence type="inferred from homology"/>
<dbReference type="Pfam" id="PF01496">
    <property type="entry name" value="V_ATPase_I"/>
    <property type="match status" value="2"/>
</dbReference>
<dbReference type="GO" id="GO:0033179">
    <property type="term" value="C:proton-transporting V-type ATPase, V0 domain"/>
    <property type="evidence" value="ECO:0007669"/>
    <property type="project" value="InterPro"/>
</dbReference>
<keyword evidence="4 10" id="KW-0812">Transmembrane</keyword>
<keyword evidence="13" id="KW-1185">Reference proteome</keyword>
<comment type="caution">
    <text evidence="12">The sequence shown here is derived from an EMBL/GenBank/DDBJ whole genome shotgun (WGS) entry which is preliminary data.</text>
</comment>
<organism evidence="12 13">
    <name type="scientific">Methanospirillum stamsii</name>
    <dbReference type="NCBI Taxonomy" id="1277351"/>
    <lineage>
        <taxon>Archaea</taxon>
        <taxon>Methanobacteriati</taxon>
        <taxon>Methanobacteriota</taxon>
        <taxon>Stenosarchaea group</taxon>
        <taxon>Methanomicrobia</taxon>
        <taxon>Methanomicrobiales</taxon>
        <taxon>Methanospirillaceae</taxon>
        <taxon>Methanospirillum</taxon>
    </lineage>
</organism>
<evidence type="ECO:0000313" key="12">
    <source>
        <dbReference type="EMBL" id="PWR72369.1"/>
    </source>
</evidence>
<dbReference type="GO" id="GO:0051117">
    <property type="term" value="F:ATPase binding"/>
    <property type="evidence" value="ECO:0007669"/>
    <property type="project" value="TreeGrafter"/>
</dbReference>
<feature type="transmembrane region" description="Helical" evidence="10">
    <location>
        <begin position="580"/>
        <end position="603"/>
    </location>
</feature>
<feature type="coiled-coil region" evidence="11">
    <location>
        <begin position="96"/>
        <end position="123"/>
    </location>
</feature>
<feature type="transmembrane region" description="Helical" evidence="10">
    <location>
        <begin position="455"/>
        <end position="483"/>
    </location>
</feature>
<evidence type="ECO:0000256" key="9">
    <source>
        <dbReference type="ARBA" id="ARBA00068671"/>
    </source>
</evidence>
<sequence>MLQKMKQVLVVGPKRDYQRIIDVLYQAGSLHLEDAKTESFTQMPIGPLDSFNADEVLSLLVRIKGQIQILTPVDAKKQLKSPFIEKYAGLSYDELKLTATSLCDSLEERLRSLETRKGDLDVRYTTLLRYEKIIKKISPLEQQLPILEGFEVTILIIQKEYESVLEIIRPFISEITRNQFEFISADLDEKNIAVITVFSKKYASKVHDFLYSKNVNEVRIPQEYSNMPLDDALTLIEADKKAITLEISEISEKIREISTRWYSDLITLKTLLSDFLEETSAYSNFGQTDYTFVVKGWIPKKSLPAIKKALHVSFGDAVVVNELEVEKETEDSAPVYFDNPFWAKPFEFFMNLVQPPRYREIDPTPIIAIFFPLFFGLIVGDIGYGLIILIFSLVVRFHFKEIAWIQQMMAILMISSIPTIIFGYVFGEFFGDFAEHMGWLHPLTLFGVTWNRIEAIIPLLVLTIGIGVFHVYLGLSLGIYNAARHHKKKHIVEKVGMLGAISSILLLVLSFAGHVPESVQIFLFILLLISVIGLIYGGGSRGVIEIMGTIGNIMSYARLMAIGLASVILALVANRLAHEIGILIVGIIIAILLHALNILLAMFSPSIHSLRLHVVEFFSKFYEGGGIPYRPFGKERL</sequence>
<evidence type="ECO:0000256" key="6">
    <source>
        <dbReference type="ARBA" id="ARBA00023065"/>
    </source>
</evidence>
<dbReference type="Gene3D" id="1.20.1460.20">
    <property type="match status" value="1"/>
</dbReference>
<gene>
    <name evidence="12" type="ORF">DLD82_12325</name>
</gene>
<feature type="transmembrane region" description="Helical" evidence="10">
    <location>
        <begin position="407"/>
        <end position="427"/>
    </location>
</feature>
<dbReference type="GO" id="GO:0046961">
    <property type="term" value="F:proton-transporting ATPase activity, rotational mechanism"/>
    <property type="evidence" value="ECO:0007669"/>
    <property type="project" value="InterPro"/>
</dbReference>
<dbReference type="AlphaFoldDB" id="A0A2V2MY55"/>
<dbReference type="Proteomes" id="UP000245934">
    <property type="component" value="Unassembled WGS sequence"/>
</dbReference>
<feature type="transmembrane region" description="Helical" evidence="10">
    <location>
        <begin position="521"/>
        <end position="544"/>
    </location>
</feature>
<keyword evidence="11" id="KW-0175">Coiled coil</keyword>
<dbReference type="GO" id="GO:0007035">
    <property type="term" value="P:vacuolar acidification"/>
    <property type="evidence" value="ECO:0007669"/>
    <property type="project" value="TreeGrafter"/>
</dbReference>
<dbReference type="Gene3D" id="3.30.70.2170">
    <property type="match status" value="1"/>
</dbReference>
<protein>
    <recommendedName>
        <fullName evidence="9 10">A-type ATP synthase subunit I</fullName>
    </recommendedName>
</protein>
<keyword evidence="3 10" id="KW-0813">Transport</keyword>
<comment type="subcellular location">
    <subcellularLocation>
        <location evidence="1">Membrane</location>
        <topology evidence="1">Multi-pass membrane protein</topology>
    </subcellularLocation>
</comment>